<feature type="compositionally biased region" description="Polar residues" evidence="1">
    <location>
        <begin position="110"/>
        <end position="128"/>
    </location>
</feature>
<feature type="compositionally biased region" description="Acidic residues" evidence="1">
    <location>
        <begin position="491"/>
        <end position="501"/>
    </location>
</feature>
<feature type="region of interest" description="Disordered" evidence="1">
    <location>
        <begin position="646"/>
        <end position="671"/>
    </location>
</feature>
<feature type="compositionally biased region" description="Basic and acidic residues" evidence="1">
    <location>
        <begin position="159"/>
        <end position="175"/>
    </location>
</feature>
<feature type="compositionally biased region" description="Acidic residues" evidence="1">
    <location>
        <begin position="463"/>
        <end position="479"/>
    </location>
</feature>
<dbReference type="AlphaFoldDB" id="A0A9N8D5A8"/>
<reference evidence="2" key="1">
    <citation type="submission" date="2020-06" db="EMBL/GenBank/DDBJ databases">
        <authorList>
            <consortium name="Plant Systems Biology data submission"/>
        </authorList>
    </citation>
    <scope>NUCLEOTIDE SEQUENCE</scope>
    <source>
        <strain evidence="2">D6</strain>
    </source>
</reference>
<dbReference type="Proteomes" id="UP001153069">
    <property type="component" value="Unassembled WGS sequence"/>
</dbReference>
<gene>
    <name evidence="2" type="ORF">SEMRO_9_G007080.1</name>
</gene>
<protein>
    <submittedName>
        <fullName evidence="2">Uncharacterized protein</fullName>
    </submittedName>
</protein>
<feature type="compositionally biased region" description="Basic residues" evidence="1">
    <location>
        <begin position="11"/>
        <end position="28"/>
    </location>
</feature>
<evidence type="ECO:0000256" key="1">
    <source>
        <dbReference type="SAM" id="MobiDB-lite"/>
    </source>
</evidence>
<feature type="compositionally biased region" description="Polar residues" evidence="1">
    <location>
        <begin position="282"/>
        <end position="297"/>
    </location>
</feature>
<proteinExistence type="predicted"/>
<feature type="compositionally biased region" description="Low complexity" evidence="1">
    <location>
        <begin position="390"/>
        <end position="399"/>
    </location>
</feature>
<accession>A0A9N8D5A8</accession>
<organism evidence="2 3">
    <name type="scientific">Seminavis robusta</name>
    <dbReference type="NCBI Taxonomy" id="568900"/>
    <lineage>
        <taxon>Eukaryota</taxon>
        <taxon>Sar</taxon>
        <taxon>Stramenopiles</taxon>
        <taxon>Ochrophyta</taxon>
        <taxon>Bacillariophyta</taxon>
        <taxon>Bacillariophyceae</taxon>
        <taxon>Bacillariophycidae</taxon>
        <taxon>Naviculales</taxon>
        <taxon>Naviculaceae</taxon>
        <taxon>Seminavis</taxon>
    </lineage>
</organism>
<name>A0A9N8D5A8_9STRA</name>
<evidence type="ECO:0000313" key="3">
    <source>
        <dbReference type="Proteomes" id="UP001153069"/>
    </source>
</evidence>
<keyword evidence="3" id="KW-1185">Reference proteome</keyword>
<evidence type="ECO:0000313" key="2">
    <source>
        <dbReference type="EMBL" id="CAB9496742.1"/>
    </source>
</evidence>
<comment type="caution">
    <text evidence="2">The sequence shown here is derived from an EMBL/GenBank/DDBJ whole genome shotgun (WGS) entry which is preliminary data.</text>
</comment>
<feature type="compositionally biased region" description="Low complexity" evidence="1">
    <location>
        <begin position="129"/>
        <end position="138"/>
    </location>
</feature>
<sequence length="737" mass="77982">MARKQSVPKNRFWHHVKPPKAKRTRKPRRFDNNPSPDKLVVENYDQYQPSNPRRLIDESGLNGMSSSPDGCPSPSFGIPSLAENPSVASRVAAPEKEVVVAPETPKEPSLPSNEDVVQTSSTCNQNGSALVAAAVAVASKPPNESESDENDGSNGKFSADPKSKSPHRSLDDVESKTLPAVIFATGMSDRQQPTSRPHQELEQPVMPFSEDENFDIASQNGSVLDGAGGNGAGADNATHDNSSSMLDGGNSDDGSAHESTTSGDETKSAMESPPGGSSGGSANQKNDSPKHPTTSPSPVKAKADEPSPGAGRSRLARSPSSTLLVPSETGEEQDEGRTSITLEPPREEIVTVPHTDMEIEDGSENHGNEAVEQAAGGGLVDEYQEGAIESSLGGSSCGSPPHPHDNDNDEIPFVADDGADDGHEDTPSFADGGASGGAGDAADDGEEMETQSSSGAEETPAAVEDDGTGDVADDGEDLETQSSSDAKDSAQDDGSDFEEDGDKIRKSRLSLRISTQRINEASTAGDSKRFKCSCGHPGSFETKNGLKKHQRTKTCGGQVMEEDKKAKKDTKATIDPKDPATKVTLTEVVEHCRAKAKNGGIVEDGKVQCPECEKHYKESQSGICKHLRDAHGTLYKWEVGDPTAAKKRGLAASNESQARKKPRQSNERMTNSALTRALQPGKAAVKISFRRLATFLGGTATDKKLCCHICKCVTTAGHIQRHLSENHGVAFSLTRKC</sequence>
<feature type="region of interest" description="Disordered" evidence="1">
    <location>
        <begin position="1"/>
        <end position="509"/>
    </location>
</feature>
<dbReference type="EMBL" id="CAICTM010000009">
    <property type="protein sequence ID" value="CAB9496742.1"/>
    <property type="molecule type" value="Genomic_DNA"/>
</dbReference>